<organism evidence="1 2">
    <name type="scientific">Desulfamplus magnetovallimortis</name>
    <dbReference type="NCBI Taxonomy" id="1246637"/>
    <lineage>
        <taxon>Bacteria</taxon>
        <taxon>Pseudomonadati</taxon>
        <taxon>Thermodesulfobacteriota</taxon>
        <taxon>Desulfobacteria</taxon>
        <taxon>Desulfobacterales</taxon>
        <taxon>Desulfobacteraceae</taxon>
        <taxon>Desulfamplus</taxon>
    </lineage>
</organism>
<dbReference type="EMBL" id="FWEV01000082">
    <property type="protein sequence ID" value="SLM29184.1"/>
    <property type="molecule type" value="Genomic_DNA"/>
</dbReference>
<protein>
    <recommendedName>
        <fullName evidence="3">Radical SAM core domain-containing protein</fullName>
    </recommendedName>
</protein>
<dbReference type="AlphaFoldDB" id="A0A1W1H9Q2"/>
<proteinExistence type="predicted"/>
<sequence length="97" mass="11248">MRKREVGTCNRESNSLEHGLAYIEKNRAVDDVILSGGDPLLLDTESIDRILVPLEITPVEPQNVRKLTPSIFIARWRFFTHHLTRQTGKCLFQRLLY</sequence>
<evidence type="ECO:0000313" key="1">
    <source>
        <dbReference type="EMBL" id="SLM29184.1"/>
    </source>
</evidence>
<dbReference type="Gene3D" id="3.20.20.70">
    <property type="entry name" value="Aldolase class I"/>
    <property type="match status" value="1"/>
</dbReference>
<gene>
    <name evidence="1" type="ORF">MTBBW1_1720001</name>
</gene>
<evidence type="ECO:0008006" key="3">
    <source>
        <dbReference type="Google" id="ProtNLM"/>
    </source>
</evidence>
<dbReference type="InterPro" id="IPR013785">
    <property type="entry name" value="Aldolase_TIM"/>
</dbReference>
<accession>A0A1W1H9Q2</accession>
<evidence type="ECO:0000313" key="2">
    <source>
        <dbReference type="Proteomes" id="UP000191931"/>
    </source>
</evidence>
<name>A0A1W1H9Q2_9BACT</name>
<reference evidence="1 2" key="1">
    <citation type="submission" date="2017-03" db="EMBL/GenBank/DDBJ databases">
        <authorList>
            <person name="Afonso C.L."/>
            <person name="Miller P.J."/>
            <person name="Scott M.A."/>
            <person name="Spackman E."/>
            <person name="Goraichik I."/>
            <person name="Dimitrov K.M."/>
            <person name="Suarez D.L."/>
            <person name="Swayne D.E."/>
        </authorList>
    </citation>
    <scope>NUCLEOTIDE SEQUENCE [LARGE SCALE GENOMIC DNA]</scope>
    <source>
        <strain evidence="1">PRJEB14757</strain>
    </source>
</reference>
<keyword evidence="2" id="KW-1185">Reference proteome</keyword>
<dbReference type="Proteomes" id="UP000191931">
    <property type="component" value="Unassembled WGS sequence"/>
</dbReference>